<dbReference type="OrthoDB" id="202203at2759"/>
<dbReference type="PANTHER" id="PTHR43735:SF3">
    <property type="entry name" value="FERROPTOSIS SUPPRESSOR PROTEIN 1"/>
    <property type="match status" value="1"/>
</dbReference>
<dbReference type="SUPFAM" id="SSF51905">
    <property type="entry name" value="FAD/NAD(P)-binding domain"/>
    <property type="match status" value="2"/>
</dbReference>
<dbReference type="GO" id="GO:0005737">
    <property type="term" value="C:cytoplasm"/>
    <property type="evidence" value="ECO:0007669"/>
    <property type="project" value="TreeGrafter"/>
</dbReference>
<evidence type="ECO:0000256" key="4">
    <source>
        <dbReference type="ARBA" id="ARBA00023002"/>
    </source>
</evidence>
<dbReference type="Pfam" id="PF07992">
    <property type="entry name" value="Pyr_redox_2"/>
    <property type="match status" value="1"/>
</dbReference>
<gene>
    <name evidence="6" type="ORF">RHTO0S_10e06392g</name>
</gene>
<evidence type="ECO:0000259" key="5">
    <source>
        <dbReference type="Pfam" id="PF07992"/>
    </source>
</evidence>
<accession>A0A061B727</accession>
<dbReference type="GO" id="GO:0004174">
    <property type="term" value="F:electron-transferring-flavoprotein dehydrogenase activity"/>
    <property type="evidence" value="ECO:0007669"/>
    <property type="project" value="TreeGrafter"/>
</dbReference>
<comment type="similarity">
    <text evidence="1">Belongs to the FAD-dependent oxidoreductase family.</text>
</comment>
<evidence type="ECO:0000256" key="2">
    <source>
        <dbReference type="ARBA" id="ARBA00022630"/>
    </source>
</evidence>
<dbReference type="PRINTS" id="PR00411">
    <property type="entry name" value="PNDRDTASEI"/>
</dbReference>
<evidence type="ECO:0000256" key="1">
    <source>
        <dbReference type="ARBA" id="ARBA00006442"/>
    </source>
</evidence>
<proteinExistence type="inferred from homology"/>
<keyword evidence="2" id="KW-0285">Flavoprotein</keyword>
<dbReference type="PRINTS" id="PR00368">
    <property type="entry name" value="FADPNR"/>
</dbReference>
<protein>
    <submittedName>
        <fullName evidence="6">RHTO0S10e06392g1_1</fullName>
    </submittedName>
</protein>
<keyword evidence="3" id="KW-0274">FAD</keyword>
<dbReference type="Gene3D" id="3.50.50.100">
    <property type="match status" value="1"/>
</dbReference>
<dbReference type="InterPro" id="IPR036188">
    <property type="entry name" value="FAD/NAD-bd_sf"/>
</dbReference>
<keyword evidence="4" id="KW-0560">Oxidoreductase</keyword>
<dbReference type="EMBL" id="LK052945">
    <property type="protein sequence ID" value="CDR45186.1"/>
    <property type="molecule type" value="Genomic_DNA"/>
</dbReference>
<sequence length="381" mass="41243">MKNVVFVGYGPSAVQAAKDLAGSLPADYRIVAITSNEGYWPPAALRAAVVPGWEDKPLATVDAAFPQDDRHVMLKMTNVVELRKNSVVIDKAHPDLGFEGEEIPFEYCVLAMGSKYPYPCRPHPSSSFSQTLADLRQTQLEVSQSHHILIIGGGPVGIEFAGEVAAHYGKGRKEITLVHSRERLLDQAGWKEKLGKSLEGQLEGYGVRVVMGRKVVDVPEKTGRIEGGEEFHLDDGQKIKADFVFLATGNAPNSDLVASFDPSVLDDSKHIKVNPAFQVEGYEHIFAMGDVTDVKEGKQFAHAKNHGSVVASNILSLIHSPSPSSASLKSYKPGSNLILVSVGPWGGAGQIFGFVPGAWFSALVKSRSLFVSDFKKMYNVA</sequence>
<evidence type="ECO:0000256" key="3">
    <source>
        <dbReference type="ARBA" id="ARBA00022827"/>
    </source>
</evidence>
<organism evidence="6">
    <name type="scientific">Rhodotorula toruloides</name>
    <name type="common">Yeast</name>
    <name type="synonym">Rhodosporidium toruloides</name>
    <dbReference type="NCBI Taxonomy" id="5286"/>
    <lineage>
        <taxon>Eukaryota</taxon>
        <taxon>Fungi</taxon>
        <taxon>Dikarya</taxon>
        <taxon>Basidiomycota</taxon>
        <taxon>Pucciniomycotina</taxon>
        <taxon>Microbotryomycetes</taxon>
        <taxon>Sporidiobolales</taxon>
        <taxon>Sporidiobolaceae</taxon>
        <taxon>Rhodotorula</taxon>
    </lineage>
</organism>
<evidence type="ECO:0000313" key="6">
    <source>
        <dbReference type="EMBL" id="CDR45186.1"/>
    </source>
</evidence>
<dbReference type="InterPro" id="IPR023753">
    <property type="entry name" value="FAD/NAD-binding_dom"/>
</dbReference>
<reference evidence="6" key="1">
    <citation type="journal article" date="2014" name="Genome Announc.">
        <title>Draft genome sequence of Rhodosporidium toruloides CECT1137, an oleaginous yeast of biotechnological interest.</title>
        <authorList>
            <person name="Morin N."/>
            <person name="Calcas X."/>
            <person name="Devillers H."/>
            <person name="Durrens P."/>
            <person name="Sherman D.J."/>
            <person name="Nicaud J.-M."/>
            <person name="Neuveglise C."/>
        </authorList>
    </citation>
    <scope>NUCLEOTIDE SEQUENCE</scope>
    <source>
        <strain evidence="6">CECT1137</strain>
    </source>
</reference>
<feature type="domain" description="FAD/NAD(P)-binding" evidence="5">
    <location>
        <begin position="3"/>
        <end position="303"/>
    </location>
</feature>
<name>A0A061B727_RHOTO</name>
<dbReference type="GO" id="GO:0050660">
    <property type="term" value="F:flavin adenine dinucleotide binding"/>
    <property type="evidence" value="ECO:0007669"/>
    <property type="project" value="TreeGrafter"/>
</dbReference>
<dbReference type="AlphaFoldDB" id="A0A061B727"/>
<dbReference type="PANTHER" id="PTHR43735">
    <property type="entry name" value="APOPTOSIS-INDUCING FACTOR 1"/>
    <property type="match status" value="1"/>
</dbReference>